<proteinExistence type="predicted"/>
<gene>
    <name evidence="2" type="ORF">HRJ53_27335</name>
</gene>
<evidence type="ECO:0000313" key="2">
    <source>
        <dbReference type="EMBL" id="MBA0088720.1"/>
    </source>
</evidence>
<evidence type="ECO:0000313" key="3">
    <source>
        <dbReference type="Proteomes" id="UP000567293"/>
    </source>
</evidence>
<protein>
    <submittedName>
        <fullName evidence="2">Transposase</fullName>
    </submittedName>
</protein>
<dbReference type="InterPro" id="IPR025959">
    <property type="entry name" value="Winged_HTH_dom"/>
</dbReference>
<name>A0A7V8NWW8_9BACT</name>
<dbReference type="AlphaFoldDB" id="A0A7V8NWW8"/>
<keyword evidence="3" id="KW-1185">Reference proteome</keyword>
<dbReference type="Proteomes" id="UP000567293">
    <property type="component" value="Unassembled WGS sequence"/>
</dbReference>
<feature type="domain" description="Winged helix-turn helix" evidence="1">
    <location>
        <begin position="110"/>
        <end position="161"/>
    </location>
</feature>
<dbReference type="InterPro" id="IPR009057">
    <property type="entry name" value="Homeodomain-like_sf"/>
</dbReference>
<dbReference type="Pfam" id="PF13592">
    <property type="entry name" value="HTH_33"/>
    <property type="match status" value="1"/>
</dbReference>
<evidence type="ECO:0000259" key="1">
    <source>
        <dbReference type="Pfam" id="PF13592"/>
    </source>
</evidence>
<reference evidence="2" key="1">
    <citation type="submission" date="2020-06" db="EMBL/GenBank/DDBJ databases">
        <title>Legume-microbial interactions unlock mineral nutrients during tropical forest succession.</title>
        <authorList>
            <person name="Epihov D.Z."/>
        </authorList>
    </citation>
    <scope>NUCLEOTIDE SEQUENCE [LARGE SCALE GENOMIC DNA]</scope>
    <source>
        <strain evidence="2">Pan2503</strain>
    </source>
</reference>
<accession>A0A7V8NWW8</accession>
<dbReference type="EMBL" id="JACDQQ010002644">
    <property type="protein sequence ID" value="MBA0088720.1"/>
    <property type="molecule type" value="Genomic_DNA"/>
</dbReference>
<dbReference type="Pfam" id="PF13551">
    <property type="entry name" value="HTH_29"/>
    <property type="match status" value="1"/>
</dbReference>
<sequence>MPAYFFRSEPGAAELRRLARRESGRVCQRILMIANMLEGMEHEAAARLAGLSRSAAYEWHNRYEEDGIEGLRDRPRPGRQPRVDAATSARFKERIVAGAALERDGVVAFRGVDAQRLLKEEFAIDCSLSSTYRLLHRIKLSWLVPRPRHPEADATAQAEFSQHWDCN</sequence>
<dbReference type="SUPFAM" id="SSF46689">
    <property type="entry name" value="Homeodomain-like"/>
    <property type="match status" value="1"/>
</dbReference>
<comment type="caution">
    <text evidence="2">The sequence shown here is derived from an EMBL/GenBank/DDBJ whole genome shotgun (WGS) entry which is preliminary data.</text>
</comment>
<organism evidence="2 3">
    <name type="scientific">Candidatus Acidiferrum panamense</name>
    <dbReference type="NCBI Taxonomy" id="2741543"/>
    <lineage>
        <taxon>Bacteria</taxon>
        <taxon>Pseudomonadati</taxon>
        <taxon>Acidobacteriota</taxon>
        <taxon>Terriglobia</taxon>
        <taxon>Candidatus Acidiferrales</taxon>
        <taxon>Candidatus Acidiferrum</taxon>
    </lineage>
</organism>